<keyword evidence="6" id="KW-1015">Disulfide bond</keyword>
<sequence length="232" mass="25603">MGEGGTKCIKYLIFFFNFLFFVFGIVLLGFGIYAQIKIGAYASFSSVDYITGSRLLIAVGSIIAVVSFFGCCGAWKESKCLLGIFFVLLLIMLGLEIAAAVLGYKSRDKIEDNIKKDILKAIKEYPGKDKDALDDMQRELKCCGASGFQDWLTKGFQLPPKSCKCEDASKDQCSKYSINLYYKAGCADKLKTFLHDNLLVISALAITLLVIQILGMVFALILISRIGRGHYA</sequence>
<dbReference type="OrthoDB" id="5969951at2759"/>
<dbReference type="PIRSF" id="PIRSF002419">
    <property type="entry name" value="Tetraspanin"/>
    <property type="match status" value="1"/>
</dbReference>
<feature type="transmembrane region" description="Helical" evidence="7">
    <location>
        <begin position="82"/>
        <end position="104"/>
    </location>
</feature>
<keyword evidence="3 7" id="KW-0812">Transmembrane</keyword>
<proteinExistence type="inferred from homology"/>
<evidence type="ECO:0000256" key="5">
    <source>
        <dbReference type="ARBA" id="ARBA00023136"/>
    </source>
</evidence>
<dbReference type="SUPFAM" id="SSF48652">
    <property type="entry name" value="Tetraspanin"/>
    <property type="match status" value="1"/>
</dbReference>
<evidence type="ECO:0000256" key="2">
    <source>
        <dbReference type="ARBA" id="ARBA00006840"/>
    </source>
</evidence>
<dbReference type="InterPro" id="IPR008952">
    <property type="entry name" value="Tetraspanin_EC2_sf"/>
</dbReference>
<feature type="disulfide bond" evidence="6">
    <location>
        <begin position="143"/>
        <end position="163"/>
    </location>
</feature>
<keyword evidence="4 7" id="KW-1133">Transmembrane helix</keyword>
<evidence type="ECO:0000256" key="4">
    <source>
        <dbReference type="ARBA" id="ARBA00022989"/>
    </source>
</evidence>
<accession>A0A6P8J1T5</accession>
<name>A0A6P8J1T5_ACTTE</name>
<comment type="similarity">
    <text evidence="2 7">Belongs to the tetraspanin (TM4SF) family.</text>
</comment>
<feature type="transmembrane region" description="Helical" evidence="7">
    <location>
        <begin position="198"/>
        <end position="223"/>
    </location>
</feature>
<dbReference type="RefSeq" id="XP_031573562.1">
    <property type="nucleotide sequence ID" value="XM_031717702.1"/>
</dbReference>
<evidence type="ECO:0000256" key="3">
    <source>
        <dbReference type="ARBA" id="ARBA00022692"/>
    </source>
</evidence>
<dbReference type="Pfam" id="PF00335">
    <property type="entry name" value="Tetraspanin"/>
    <property type="match status" value="1"/>
</dbReference>
<feature type="transmembrane region" description="Helical" evidence="7">
    <location>
        <begin position="56"/>
        <end position="75"/>
    </location>
</feature>
<dbReference type="GeneID" id="116307445"/>
<dbReference type="Gene3D" id="1.10.1450.10">
    <property type="entry name" value="Tetraspanin"/>
    <property type="match status" value="1"/>
</dbReference>
<dbReference type="FunCoup" id="A0A6P8J1T5">
    <property type="interactions" value="369"/>
</dbReference>
<feature type="disulfide bond" evidence="6">
    <location>
        <begin position="142"/>
        <end position="186"/>
    </location>
</feature>
<evidence type="ECO:0000256" key="1">
    <source>
        <dbReference type="ARBA" id="ARBA00004141"/>
    </source>
</evidence>
<dbReference type="CDD" id="cd03127">
    <property type="entry name" value="tetraspanin_LEL"/>
    <property type="match status" value="1"/>
</dbReference>
<keyword evidence="8" id="KW-1185">Reference proteome</keyword>
<dbReference type="GO" id="GO:0005886">
    <property type="term" value="C:plasma membrane"/>
    <property type="evidence" value="ECO:0007669"/>
    <property type="project" value="TreeGrafter"/>
</dbReference>
<dbReference type="KEGG" id="aten:116307445"/>
<keyword evidence="5 7" id="KW-0472">Membrane</keyword>
<dbReference type="InParanoid" id="A0A6P8J1T5"/>
<dbReference type="InterPro" id="IPR000301">
    <property type="entry name" value="Tetraspanin_animals"/>
</dbReference>
<feature type="transmembrane region" description="Helical" evidence="7">
    <location>
        <begin position="12"/>
        <end position="36"/>
    </location>
</feature>
<dbReference type="PRINTS" id="PR00259">
    <property type="entry name" value="TMFOUR"/>
</dbReference>
<organism evidence="8 9">
    <name type="scientific">Actinia tenebrosa</name>
    <name type="common">Australian red waratah sea anemone</name>
    <dbReference type="NCBI Taxonomy" id="6105"/>
    <lineage>
        <taxon>Eukaryota</taxon>
        <taxon>Metazoa</taxon>
        <taxon>Cnidaria</taxon>
        <taxon>Anthozoa</taxon>
        <taxon>Hexacorallia</taxon>
        <taxon>Actiniaria</taxon>
        <taxon>Actiniidae</taxon>
        <taxon>Actinia</taxon>
    </lineage>
</organism>
<dbReference type="AlphaFoldDB" id="A0A6P8J1T5"/>
<reference evidence="9" key="1">
    <citation type="submission" date="2025-08" db="UniProtKB">
        <authorList>
            <consortium name="RefSeq"/>
        </authorList>
    </citation>
    <scope>IDENTIFICATION</scope>
</reference>
<gene>
    <name evidence="9" type="primary">LOC116307445</name>
</gene>
<comment type="subcellular location">
    <subcellularLocation>
        <location evidence="1 7">Membrane</location>
        <topology evidence="1 7">Multi-pass membrane protein</topology>
    </subcellularLocation>
</comment>
<protein>
    <recommendedName>
        <fullName evidence="7">Tetraspanin</fullName>
    </recommendedName>
</protein>
<dbReference type="InterPro" id="IPR018499">
    <property type="entry name" value="Tetraspanin/Peripherin"/>
</dbReference>
<evidence type="ECO:0000313" key="8">
    <source>
        <dbReference type="Proteomes" id="UP000515163"/>
    </source>
</evidence>
<evidence type="ECO:0000256" key="6">
    <source>
        <dbReference type="PIRSR" id="PIRSR002419-1"/>
    </source>
</evidence>
<evidence type="ECO:0000313" key="9">
    <source>
        <dbReference type="RefSeq" id="XP_031573562.1"/>
    </source>
</evidence>
<evidence type="ECO:0000256" key="7">
    <source>
        <dbReference type="RuleBase" id="RU361218"/>
    </source>
</evidence>
<dbReference type="PANTHER" id="PTHR19282">
    <property type="entry name" value="TETRASPANIN"/>
    <property type="match status" value="1"/>
</dbReference>
<dbReference type="Proteomes" id="UP000515163">
    <property type="component" value="Unplaced"/>
</dbReference>
<dbReference type="PANTHER" id="PTHR19282:SF544">
    <property type="entry name" value="TETRASPANIN"/>
    <property type="match status" value="1"/>
</dbReference>